<gene>
    <name evidence="3" type="ORF">EOT05_03220</name>
</gene>
<name>A0A4Q0AHY4_9BACT</name>
<evidence type="ECO:0000256" key="1">
    <source>
        <dbReference type="SAM" id="MobiDB-lite"/>
    </source>
</evidence>
<dbReference type="Proteomes" id="UP000289257">
    <property type="component" value="Unassembled WGS sequence"/>
</dbReference>
<evidence type="ECO:0000313" key="4">
    <source>
        <dbReference type="Proteomes" id="UP000289257"/>
    </source>
</evidence>
<keyword evidence="4" id="KW-1185">Reference proteome</keyword>
<keyword evidence="2" id="KW-0812">Transmembrane</keyword>
<evidence type="ECO:0000256" key="2">
    <source>
        <dbReference type="SAM" id="Phobius"/>
    </source>
</evidence>
<evidence type="ECO:0000313" key="3">
    <source>
        <dbReference type="EMBL" id="RWZ78733.1"/>
    </source>
</evidence>
<protein>
    <submittedName>
        <fullName evidence="3">Uncharacterized protein</fullName>
    </submittedName>
</protein>
<feature type="transmembrane region" description="Helical" evidence="2">
    <location>
        <begin position="119"/>
        <end position="137"/>
    </location>
</feature>
<comment type="caution">
    <text evidence="3">The sequence shown here is derived from an EMBL/GenBank/DDBJ whole genome shotgun (WGS) entry which is preliminary data.</text>
</comment>
<feature type="compositionally biased region" description="Polar residues" evidence="1">
    <location>
        <begin position="9"/>
        <end position="23"/>
    </location>
</feature>
<dbReference type="EMBL" id="SCKX01000001">
    <property type="protein sequence ID" value="RWZ78733.1"/>
    <property type="molecule type" value="Genomic_DNA"/>
</dbReference>
<keyword evidence="2" id="KW-1133">Transmembrane helix</keyword>
<accession>A0A4Q0AHY4</accession>
<proteinExistence type="predicted"/>
<sequence>MMNDHDTNKSNNGIKQSHWQKNNELSDDDRRQIELGALSILRAQEIQNRKDAQDRKKAQKLLRSQVGVYNERRSLLMLVIEYLKLLVFVMFVIALYFGLKYFLAYAYASNQELLGRYESQLIVGMVMFVILIVWLVLRAFNMWSRDFIYADLDRVRRTRQPIWYLGILKISFEVKTKETRCNLKPTNFETAIKSIGVDASTVDMDTIIEHDEPIHNLKYVKNAERLEAIINAIT</sequence>
<organism evidence="3 4">
    <name type="scientific">Candidatus Microsaccharimonas sossegonensis</name>
    <dbReference type="NCBI Taxonomy" id="2506948"/>
    <lineage>
        <taxon>Bacteria</taxon>
        <taxon>Candidatus Saccharimonadota</taxon>
        <taxon>Candidatus Saccharimonadia</taxon>
        <taxon>Candidatus Saccharimonadales</taxon>
        <taxon>Candidatus Saccharimonadaceae</taxon>
        <taxon>Candidatus Microsaccharimonas</taxon>
    </lineage>
</organism>
<feature type="region of interest" description="Disordered" evidence="1">
    <location>
        <begin position="1"/>
        <end position="25"/>
    </location>
</feature>
<reference evidence="3" key="1">
    <citation type="submission" date="2019-01" db="EMBL/GenBank/DDBJ databases">
        <title>Genomic signatures and co-occurrence patterns of the ultra-small Saccharimodia (Patescibacteria phylum) suggest a symbiotic lifestyle.</title>
        <authorList>
            <person name="Lemos L."/>
            <person name="Medeiros J."/>
            <person name="Andreote F."/>
            <person name="Fernandes G."/>
            <person name="Varani A."/>
            <person name="Oliveira G."/>
            <person name="Pylro V."/>
        </authorList>
    </citation>
    <scope>NUCLEOTIDE SEQUENCE [LARGE SCALE GENOMIC DNA]</scope>
    <source>
        <strain evidence="3">AMD02</strain>
    </source>
</reference>
<keyword evidence="2" id="KW-0472">Membrane</keyword>
<feature type="transmembrane region" description="Helical" evidence="2">
    <location>
        <begin position="82"/>
        <end position="107"/>
    </location>
</feature>
<dbReference type="AlphaFoldDB" id="A0A4Q0AHY4"/>